<protein>
    <submittedName>
        <fullName evidence="2">Uncharacterized protein</fullName>
    </submittedName>
</protein>
<accession>A0A397VLS6</accession>
<reference evidence="2 3" key="1">
    <citation type="submission" date="2018-06" db="EMBL/GenBank/DDBJ databases">
        <title>Comparative genomics reveals the genomic features of Rhizophagus irregularis, R. cerebriforme, R. diaphanum and Gigaspora rosea, and their symbiotic lifestyle signature.</title>
        <authorList>
            <person name="Morin E."/>
            <person name="San Clemente H."/>
            <person name="Chen E.C.H."/>
            <person name="De La Providencia I."/>
            <person name="Hainaut M."/>
            <person name="Kuo A."/>
            <person name="Kohler A."/>
            <person name="Murat C."/>
            <person name="Tang N."/>
            <person name="Roy S."/>
            <person name="Loubradou J."/>
            <person name="Henrissat B."/>
            <person name="Grigoriev I.V."/>
            <person name="Corradi N."/>
            <person name="Roux C."/>
            <person name="Martin F.M."/>
        </authorList>
    </citation>
    <scope>NUCLEOTIDE SEQUENCE [LARGE SCALE GENOMIC DNA]</scope>
    <source>
        <strain evidence="2 3">DAOM 194757</strain>
    </source>
</reference>
<keyword evidence="3" id="KW-1185">Reference proteome</keyword>
<evidence type="ECO:0000313" key="3">
    <source>
        <dbReference type="Proteomes" id="UP000266673"/>
    </source>
</evidence>
<dbReference type="OrthoDB" id="2421077at2759"/>
<gene>
    <name evidence="2" type="ORF">C2G38_946103</name>
</gene>
<proteinExistence type="predicted"/>
<name>A0A397VLS6_9GLOM</name>
<feature type="transmembrane region" description="Helical" evidence="1">
    <location>
        <begin position="20"/>
        <end position="45"/>
    </location>
</feature>
<dbReference type="EMBL" id="QKWP01000292">
    <property type="protein sequence ID" value="RIB22798.1"/>
    <property type="molecule type" value="Genomic_DNA"/>
</dbReference>
<keyword evidence="1" id="KW-1133">Transmembrane helix</keyword>
<comment type="caution">
    <text evidence="2">The sequence shown here is derived from an EMBL/GenBank/DDBJ whole genome shotgun (WGS) entry which is preliminary data.</text>
</comment>
<dbReference type="AlphaFoldDB" id="A0A397VLS6"/>
<organism evidence="2 3">
    <name type="scientific">Gigaspora rosea</name>
    <dbReference type="NCBI Taxonomy" id="44941"/>
    <lineage>
        <taxon>Eukaryota</taxon>
        <taxon>Fungi</taxon>
        <taxon>Fungi incertae sedis</taxon>
        <taxon>Mucoromycota</taxon>
        <taxon>Glomeromycotina</taxon>
        <taxon>Glomeromycetes</taxon>
        <taxon>Diversisporales</taxon>
        <taxon>Gigasporaceae</taxon>
        <taxon>Gigaspora</taxon>
    </lineage>
</organism>
<evidence type="ECO:0000256" key="1">
    <source>
        <dbReference type="SAM" id="Phobius"/>
    </source>
</evidence>
<sequence length="231" mass="26962">MIIEKLFPKYRKIEPTSLFVLRIFVLILLLIAILEYTWVMIWGIYNDNPILQHSLEEGSYILFQVARFNFNVNKKLDQDAKCFDFAVFASYTFQQINISCHFVNVSGVHDCNQYIRYQYITDTRAYGGIFSTDDLIFSAVPNNEISSLVFKLYLNDTSFNMNLYKPYLYINLVEADFLKNYKNKGSNDLTVNDLFHDPFQNHSLTYSKFAATAQLLNLYQLAVNSVNIHNI</sequence>
<evidence type="ECO:0000313" key="2">
    <source>
        <dbReference type="EMBL" id="RIB22798.1"/>
    </source>
</evidence>
<dbReference type="Proteomes" id="UP000266673">
    <property type="component" value="Unassembled WGS sequence"/>
</dbReference>
<keyword evidence="1" id="KW-0812">Transmembrane</keyword>
<keyword evidence="1" id="KW-0472">Membrane</keyword>